<protein>
    <recommendedName>
        <fullName evidence="4">DUF3137 domain-containing protein</fullName>
    </recommendedName>
</protein>
<reference evidence="2 3" key="1">
    <citation type="submission" date="2024-06" db="EMBL/GenBank/DDBJ databases">
        <title>Genomic Encyclopedia of Type Strains, Phase IV (KMG-IV): sequencing the most valuable type-strain genomes for metagenomic binning, comparative biology and taxonomic classification.</title>
        <authorList>
            <person name="Goeker M."/>
        </authorList>
    </citation>
    <scope>NUCLEOTIDE SEQUENCE [LARGE SCALE GENOMIC DNA]</scope>
    <source>
        <strain evidence="2 3">DSM 29492</strain>
    </source>
</reference>
<keyword evidence="1" id="KW-0812">Transmembrane</keyword>
<feature type="transmembrane region" description="Helical" evidence="1">
    <location>
        <begin position="125"/>
        <end position="150"/>
    </location>
</feature>
<accession>A0ABV2M4Q3</accession>
<feature type="transmembrane region" description="Helical" evidence="1">
    <location>
        <begin position="162"/>
        <end position="187"/>
    </location>
</feature>
<keyword evidence="1" id="KW-0472">Membrane</keyword>
<keyword evidence="3" id="KW-1185">Reference proteome</keyword>
<evidence type="ECO:0000313" key="3">
    <source>
        <dbReference type="Proteomes" id="UP001549106"/>
    </source>
</evidence>
<feature type="transmembrane region" description="Helical" evidence="1">
    <location>
        <begin position="50"/>
        <end position="71"/>
    </location>
</feature>
<evidence type="ECO:0008006" key="4">
    <source>
        <dbReference type="Google" id="ProtNLM"/>
    </source>
</evidence>
<dbReference type="EMBL" id="JBEPMJ010000011">
    <property type="protein sequence ID" value="MET3750467.1"/>
    <property type="molecule type" value="Genomic_DNA"/>
</dbReference>
<sequence length="412" mass="48967">MKSVVKRRKTVKHYKMVIRDVVDTLKEYIIFLLMLVILLVFYVMRGSWGGHLGLFLDVVFLPVVLVGNWGYEFRMSQANEFGRDRYKASWVALREDSSNPLYVKGCFRKNYKRNPNSKMAKLKGYYFCQIIAMIQMPVMIIRSIYIIVIFTKLENVGRYYSVIWPDLMIFSSLVISRILWLAFYIYYNGIINAERKKNQGAFFKEKAMCRKCLRNDNYGIFFYKRFSEYFKIFGETEVAFQERFHGTEYLLLGTGGNMGNNIKLDAAEDRENNNVQILVQMYQHRLKKEHIEMMNQLVRKKVHYASKRTLPLGFPCVTYFIYVEEKSQVFEEIFCGEIHQRNSFFVLPVGVVLKEEKMYIPGMQKGFGYKEYERMKENIFEILSQTDPQKDRIMLPCGWAHTYRKKRNAKKL</sequence>
<name>A0ABV2M4Q3_9FIRM</name>
<evidence type="ECO:0000313" key="2">
    <source>
        <dbReference type="EMBL" id="MET3750467.1"/>
    </source>
</evidence>
<feature type="transmembrane region" description="Helical" evidence="1">
    <location>
        <begin position="25"/>
        <end position="44"/>
    </location>
</feature>
<proteinExistence type="predicted"/>
<organism evidence="2 3">
    <name type="scientific">Blautia caecimuris</name>
    <dbReference type="NCBI Taxonomy" id="1796615"/>
    <lineage>
        <taxon>Bacteria</taxon>
        <taxon>Bacillati</taxon>
        <taxon>Bacillota</taxon>
        <taxon>Clostridia</taxon>
        <taxon>Lachnospirales</taxon>
        <taxon>Lachnospiraceae</taxon>
        <taxon>Blautia</taxon>
    </lineage>
</organism>
<keyword evidence="1" id="KW-1133">Transmembrane helix</keyword>
<evidence type="ECO:0000256" key="1">
    <source>
        <dbReference type="SAM" id="Phobius"/>
    </source>
</evidence>
<comment type="caution">
    <text evidence="2">The sequence shown here is derived from an EMBL/GenBank/DDBJ whole genome shotgun (WGS) entry which is preliminary data.</text>
</comment>
<dbReference type="RefSeq" id="WP_147600285.1">
    <property type="nucleotide sequence ID" value="NZ_JANJZT010000011.1"/>
</dbReference>
<dbReference type="Proteomes" id="UP001549106">
    <property type="component" value="Unassembled WGS sequence"/>
</dbReference>
<gene>
    <name evidence="2" type="ORF">ABID24_001719</name>
</gene>